<comment type="catalytic activity">
    <reaction evidence="16">
        <text>GTP + H2O = GDP + phosphate + H(+)</text>
        <dbReference type="Rhea" id="RHEA:19669"/>
        <dbReference type="ChEBI" id="CHEBI:15377"/>
        <dbReference type="ChEBI" id="CHEBI:15378"/>
        <dbReference type="ChEBI" id="CHEBI:37565"/>
        <dbReference type="ChEBI" id="CHEBI:43474"/>
        <dbReference type="ChEBI" id="CHEBI:58189"/>
    </reaction>
    <physiologicalReaction direction="left-to-right" evidence="16">
        <dbReference type="Rhea" id="RHEA:19670"/>
    </physiologicalReaction>
</comment>
<dbReference type="EMBL" id="CAJNNW010024920">
    <property type="protein sequence ID" value="CAE8674819.1"/>
    <property type="molecule type" value="Genomic_DNA"/>
</dbReference>
<proteinExistence type="inferred from homology"/>
<dbReference type="InterPro" id="IPR003008">
    <property type="entry name" value="Tubulin_FtsZ_GTPase"/>
</dbReference>
<keyword evidence="15" id="KW-0472">Membrane</keyword>
<keyword evidence="7" id="KW-0493">Microtubule</keyword>
<evidence type="ECO:0000256" key="10">
    <source>
        <dbReference type="ARBA" id="ARBA00022801"/>
    </source>
</evidence>
<dbReference type="GO" id="GO:0016787">
    <property type="term" value="F:hydrolase activity"/>
    <property type="evidence" value="ECO:0007669"/>
    <property type="project" value="UniProtKB-KW"/>
</dbReference>
<dbReference type="GO" id="GO:0006886">
    <property type="term" value="P:intracellular protein transport"/>
    <property type="evidence" value="ECO:0007669"/>
    <property type="project" value="InterPro"/>
</dbReference>
<dbReference type="GO" id="GO:0007017">
    <property type="term" value="P:microtubule-based process"/>
    <property type="evidence" value="ECO:0007669"/>
    <property type="project" value="InterPro"/>
</dbReference>
<evidence type="ECO:0000256" key="17">
    <source>
        <dbReference type="SAM" id="MobiDB-lite"/>
    </source>
</evidence>
<gene>
    <name evidence="22" type="ORF">PGLA2088_LOCUS19121</name>
</gene>
<dbReference type="CDD" id="cd22948">
    <property type="entry name" value="Coatomer_WDAD_alpha"/>
    <property type="match status" value="1"/>
</dbReference>
<dbReference type="Pfam" id="PF00091">
    <property type="entry name" value="Tubulin"/>
    <property type="match status" value="1"/>
</dbReference>
<feature type="domain" description="Coatomer alpha subunit C-terminal" evidence="20">
    <location>
        <begin position="400"/>
        <end position="711"/>
    </location>
</feature>
<keyword evidence="11" id="KW-0931">ER-Golgi transport</keyword>
<dbReference type="Proteomes" id="UP000626109">
    <property type="component" value="Unassembled WGS sequence"/>
</dbReference>
<feature type="region of interest" description="Disordered" evidence="17">
    <location>
        <begin position="1358"/>
        <end position="1416"/>
    </location>
</feature>
<keyword evidence="4" id="KW-0813">Transport</keyword>
<dbReference type="Pfam" id="PF23953">
    <property type="entry name" value="TPR_COPA_B"/>
    <property type="match status" value="1"/>
</dbReference>
<evidence type="ECO:0000256" key="6">
    <source>
        <dbReference type="ARBA" id="ARBA00022574"/>
    </source>
</evidence>
<protein>
    <submittedName>
        <fullName evidence="22">Uncharacterized protein</fullName>
    </submittedName>
</protein>
<dbReference type="GO" id="GO:0000139">
    <property type="term" value="C:Golgi membrane"/>
    <property type="evidence" value="ECO:0007669"/>
    <property type="project" value="UniProtKB-SubCell"/>
</dbReference>
<keyword evidence="6" id="KW-0853">WD repeat</keyword>
<dbReference type="GO" id="GO:0005200">
    <property type="term" value="F:structural constituent of cytoskeleton"/>
    <property type="evidence" value="ECO:0007669"/>
    <property type="project" value="InterPro"/>
</dbReference>
<evidence type="ECO:0000256" key="8">
    <source>
        <dbReference type="ARBA" id="ARBA00022737"/>
    </source>
</evidence>
<dbReference type="SUPFAM" id="SSF52490">
    <property type="entry name" value="Tubulin nucleotide-binding domain-like"/>
    <property type="match status" value="2"/>
</dbReference>
<dbReference type="InterPro" id="IPR056176">
    <property type="entry name" value="TPR_COPA_B"/>
</dbReference>
<accession>A0A813JEA9</accession>
<evidence type="ECO:0000256" key="7">
    <source>
        <dbReference type="ARBA" id="ARBA00022701"/>
    </source>
</evidence>
<keyword evidence="5" id="KW-0963">Cytoplasm</keyword>
<evidence type="ECO:0000256" key="1">
    <source>
        <dbReference type="ARBA" id="ARBA00004255"/>
    </source>
</evidence>
<feature type="compositionally biased region" description="Low complexity" evidence="17">
    <location>
        <begin position="1358"/>
        <end position="1371"/>
    </location>
</feature>
<dbReference type="InterPro" id="IPR000217">
    <property type="entry name" value="Tubulin"/>
</dbReference>
<evidence type="ECO:0000256" key="16">
    <source>
        <dbReference type="ARBA" id="ARBA00049117"/>
    </source>
</evidence>
<dbReference type="PANTHER" id="PTHR11588">
    <property type="entry name" value="TUBULIN"/>
    <property type="match status" value="1"/>
</dbReference>
<evidence type="ECO:0000256" key="13">
    <source>
        <dbReference type="ARBA" id="ARBA00023034"/>
    </source>
</evidence>
<dbReference type="GO" id="GO:0016192">
    <property type="term" value="P:vesicle-mediated transport"/>
    <property type="evidence" value="ECO:0007669"/>
    <property type="project" value="UniProtKB-KW"/>
</dbReference>
<comment type="similarity">
    <text evidence="3">Belongs to the tubulin family.</text>
</comment>
<evidence type="ECO:0000259" key="21">
    <source>
        <dbReference type="Pfam" id="PF23953"/>
    </source>
</evidence>
<feature type="domain" description="COPA/B second beta-propeller" evidence="19">
    <location>
        <begin position="1"/>
        <end position="110"/>
    </location>
</feature>
<evidence type="ECO:0000256" key="3">
    <source>
        <dbReference type="ARBA" id="ARBA00009636"/>
    </source>
</evidence>
<dbReference type="InterPro" id="IPR002452">
    <property type="entry name" value="Alpha_tubulin"/>
</dbReference>
<dbReference type="GO" id="GO:0030126">
    <property type="term" value="C:COPI vesicle coat"/>
    <property type="evidence" value="ECO:0007669"/>
    <property type="project" value="InterPro"/>
</dbReference>
<feature type="compositionally biased region" description="Polar residues" evidence="17">
    <location>
        <begin position="1383"/>
        <end position="1395"/>
    </location>
</feature>
<dbReference type="InterPro" id="IPR017975">
    <property type="entry name" value="Tubulin_CS"/>
</dbReference>
<feature type="domain" description="Tubulin/FtsZ GTPase" evidence="18">
    <location>
        <begin position="921"/>
        <end position="1020"/>
    </location>
</feature>
<keyword evidence="8" id="KW-0677">Repeat</keyword>
<organism evidence="22 23">
    <name type="scientific">Polarella glacialis</name>
    <name type="common">Dinoflagellate</name>
    <dbReference type="NCBI Taxonomy" id="89957"/>
    <lineage>
        <taxon>Eukaryota</taxon>
        <taxon>Sar</taxon>
        <taxon>Alveolata</taxon>
        <taxon>Dinophyceae</taxon>
        <taxon>Suessiales</taxon>
        <taxon>Suessiaceae</taxon>
        <taxon>Polarella</taxon>
    </lineage>
</organism>
<dbReference type="InterPro" id="IPR047312">
    <property type="entry name" value="Coatomer_alpha_WD-assoc_reg"/>
</dbReference>
<evidence type="ECO:0000256" key="11">
    <source>
        <dbReference type="ARBA" id="ARBA00022892"/>
    </source>
</evidence>
<keyword evidence="10" id="KW-0378">Hydrolase</keyword>
<name>A0A813JEA9_POLGL</name>
<evidence type="ECO:0000259" key="18">
    <source>
        <dbReference type="Pfam" id="PF00091"/>
    </source>
</evidence>
<dbReference type="Pfam" id="PF06957">
    <property type="entry name" value="COPI_C"/>
    <property type="match status" value="1"/>
</dbReference>
<dbReference type="Gene3D" id="1.25.40.470">
    <property type="match status" value="1"/>
</dbReference>
<reference evidence="22" key="1">
    <citation type="submission" date="2021-02" db="EMBL/GenBank/DDBJ databases">
        <authorList>
            <person name="Dougan E. K."/>
            <person name="Rhodes N."/>
            <person name="Thang M."/>
            <person name="Chan C."/>
        </authorList>
    </citation>
    <scope>NUCLEOTIDE SEQUENCE</scope>
</reference>
<keyword evidence="9" id="KW-0547">Nucleotide-binding</keyword>
<comment type="caution">
    <text evidence="22">The sequence shown here is derived from an EMBL/GenBank/DDBJ whole genome shotgun (WGS) entry which is preliminary data.</text>
</comment>
<evidence type="ECO:0000256" key="2">
    <source>
        <dbReference type="ARBA" id="ARBA00004496"/>
    </source>
</evidence>
<evidence type="ECO:0000256" key="9">
    <source>
        <dbReference type="ARBA" id="ARBA00022741"/>
    </source>
</evidence>
<feature type="region of interest" description="Disordered" evidence="17">
    <location>
        <begin position="748"/>
        <end position="767"/>
    </location>
</feature>
<evidence type="ECO:0000256" key="15">
    <source>
        <dbReference type="ARBA" id="ARBA00023136"/>
    </source>
</evidence>
<evidence type="ECO:0000259" key="20">
    <source>
        <dbReference type="Pfam" id="PF06957"/>
    </source>
</evidence>
<dbReference type="GO" id="GO:0005874">
    <property type="term" value="C:microtubule"/>
    <property type="evidence" value="ECO:0007669"/>
    <property type="project" value="UniProtKB-KW"/>
</dbReference>
<sequence length="2135" mass="237423">MYDLTARKVVDEVSVAGGVRYVIWSQNGAYVAFMSKHNVLLAGKNLEYYHSFHENIRVKSGAWDENGVFVYATLSHVKYCLPNGDSGIIHSLPTPIYIVRVHKQTLYFIDREQKVNKMRLNCSEYLFKLSLHKRNFNDVKMWMTNGRLCGNAVIGYLKSKGFPEVALHFVEDQQTRFNLALEYGHIEEAMTAAAELDDTSCWNRLGLEALRQGNQQIVEMVYQKTMNFDALSFLYLITGNTNKLKKMLKIAEKRGDVMSRFNNALMLGNVEERVKIMAETGQVPLAALTAKAHNLTEFMEKLEDQLQSNDISAHIPNKTRLFIPPTPLCRPTAGDSGNWPLLMSTKKIFEKSSFEAAAPPPMPGSEAFLDAVEGPEDTEGGGAGAWGDEDEGLNLGEAIAGAGDWGGDLDMDLGLDMGMDLPAPVAEEKGPNVTLGETSQAKWLRRRKLPADLVAAGEFEEALGLLRRRLGLVNAEPLEIIFREAYWATCTSLPGLPQAPSLQWPLLSEGSAKAKEVSPMILFTAQVILERVKEAHKLVTAGKFNDALVIFRSALHSIPISVANDSAEEKQLLEMIEMCREYVNFARLEVTRKGLQPTQVARGVELAAYLTCCKLQPVHQLLTLKLAMITSYKASNFVTAASFAKRLIQGNFGPPEKNKEVVTQARQVAQACEQKASNANEINFDSKASPDDFKLCAGTLTPIGASEPAVQFGAKHGCLQMEEQRSTLNRAEEQSGFRGRSMLACSVERRSGKAPSPRRSPGMEQEEQFTQIRVEWSVLKERWFTGEAVDPVFEGIVKDFCMFDMTLQDIFRKVEQFMKGVDSLAEGLVVLADSTTAGLTTVDDPLIKADCCKMKEATNAITRADAPHSAIAKLRRDMDFNIMNPLRYHLVNNRNLKTYLEKRRRRLLEFQIAKRQMEDYGGVQIGNACWVLFWLEHGIQPDGQMPPSDKTIGGGDDAFNTFFSETGAGKHVPRCVMVDLEPTVVDEVRTGTYRQLFHPEQLISGKEDAANNFARAATTTTSQTKPVAPSSMPVLPAQPQPWPPALAATVAATATSSSSTNTGETENDVDAARTRTLLAEPAAFQAKRTLQKPAPTTDAACTAAEGAGTCKVREAASPLNKRTSYRAKLKLSQDLRRLKKRRQFNIQGNANSHLFMREPSDVIRIQCVICKVSWTPHHITDAMKNVCKPKEKVKRTWALAQVARAQKEEEEQLKSERTALFFAFPARADCPAIHDNRVTTEDEIRALVSSPLLRTHHDYLCEWSKSIAASKSLADMICKQYAVELRKLFTTRTIIELLPPLQTFQTSNWTTKPAIHSFAEWLPSSTAEFDVAKQGVKQTTHPRIRNRIPLETLFKAPASAASSSGGPSAASDKPLPLPKRMRSLSQTPVQPSQRRPGSAPPRAGLTPTTTAKKAASETTSAEIVDLVLDRIRKLADNCTGFQGFMVFNTCGGGTGSGLEGTKIKTLRIPKKRMLMTMTREIPCLMLSYGFIVTHNKDRFHVTREEIGHLKPGDKVQNAPRNMNVATIMKLPTVINIASVPHTNEESAIMELIVTSLIPRYFAIIIFAMVSIAEKVNEKVPTLHKAKCTAAEELQTPIVGMFQVYLLKIPQALLISAGVIDSSPLLALPLSCQLKGASPMCLQLTCDFGYVTHRETLIHISVYHDTGYTGSGYFKPMQTGQRVHLLLPMDDIRKLYLFTSIELVLKSCNGEHETTLQVQRHSTLRGCLPYIRQTLHIPFNEPTKLKFIREHDILDVTHEFHGLTNTNQLEVNYVILPLSSDEDASLEPSSSSDEGFLTSDDGMTSAQQECEDKMNALPTDMAQTDSLHANKGTKHDIDCMFQHFHDDANITLHVAVAGLKVSDIKELLTEHAHKHGWKFDKDVKAYLAIDTAWYLLNDGQEMQSKDAQWLITATSKNAALSYNSATLSNTRDPHRVLTHFLTPPFKKIIPSTLMSALNQKALCNGDEMLSLPRDDTWEARNKAIVAGKHGNRAPRAQIAANLQPRNEEDLLKGNDKTDENASKQAVIKSFMLGTRSPLQQWITWNMEGVAMEDKNRLTHVVKSSVELSCAFQLYHGDGPLMVNVEAYSKVENVKELIIALARRQGWKFDRSIHIQHITEGNGRLLLDDEEIQKENM</sequence>
<dbReference type="Pfam" id="PF04053">
    <property type="entry name" value="B-prop_COPA_B_2nd"/>
    <property type="match status" value="1"/>
</dbReference>
<dbReference type="Gene3D" id="3.40.50.1440">
    <property type="entry name" value="Tubulin/FtsZ, GTPase domain"/>
    <property type="match status" value="2"/>
</dbReference>
<dbReference type="GO" id="GO:0005525">
    <property type="term" value="F:GTP binding"/>
    <property type="evidence" value="ECO:0007669"/>
    <property type="project" value="UniProtKB-KW"/>
</dbReference>
<evidence type="ECO:0000256" key="4">
    <source>
        <dbReference type="ARBA" id="ARBA00022448"/>
    </source>
</evidence>
<feature type="region of interest" description="Disordered" evidence="17">
    <location>
        <begin position="1781"/>
        <end position="1806"/>
    </location>
</feature>
<evidence type="ECO:0000256" key="5">
    <source>
        <dbReference type="ARBA" id="ARBA00022490"/>
    </source>
</evidence>
<evidence type="ECO:0000256" key="12">
    <source>
        <dbReference type="ARBA" id="ARBA00022927"/>
    </source>
</evidence>
<comment type="subcellular location">
    <subcellularLocation>
        <location evidence="2">Cytoplasm</location>
    </subcellularLocation>
    <subcellularLocation>
        <location evidence="1">Golgi apparatus membrane</location>
        <topology evidence="1">Peripheral membrane protein</topology>
        <orientation evidence="1">Cytoplasmic side</orientation>
    </subcellularLocation>
</comment>
<dbReference type="InterPro" id="IPR036525">
    <property type="entry name" value="Tubulin/FtsZ_GTPase_sf"/>
</dbReference>
<keyword evidence="12" id="KW-0653">Protein transport</keyword>
<feature type="domain" description="COPA/B TPR" evidence="21">
    <location>
        <begin position="152"/>
        <end position="294"/>
    </location>
</feature>
<dbReference type="InterPro" id="IPR006692">
    <property type="entry name" value="Beta-prop_COPA/B_2nd"/>
</dbReference>
<dbReference type="FunFam" id="1.25.40.470:FF:000002">
    <property type="entry name" value="Coatomer subunit alpha"/>
    <property type="match status" value="1"/>
</dbReference>
<dbReference type="PRINTS" id="PR01161">
    <property type="entry name" value="TUBULIN"/>
</dbReference>
<dbReference type="InterPro" id="IPR010714">
    <property type="entry name" value="Coatomer_asu_C"/>
</dbReference>
<dbReference type="PROSITE" id="PS00227">
    <property type="entry name" value="TUBULIN"/>
    <property type="match status" value="1"/>
</dbReference>
<evidence type="ECO:0000259" key="19">
    <source>
        <dbReference type="Pfam" id="PF04053"/>
    </source>
</evidence>
<dbReference type="PRINTS" id="PR01162">
    <property type="entry name" value="ALPHATUBULIN"/>
</dbReference>
<evidence type="ECO:0000256" key="14">
    <source>
        <dbReference type="ARBA" id="ARBA00023134"/>
    </source>
</evidence>
<evidence type="ECO:0000313" key="22">
    <source>
        <dbReference type="EMBL" id="CAE8674819.1"/>
    </source>
</evidence>
<keyword evidence="13" id="KW-0333">Golgi apparatus</keyword>
<evidence type="ECO:0000313" key="23">
    <source>
        <dbReference type="Proteomes" id="UP000626109"/>
    </source>
</evidence>
<keyword evidence="14" id="KW-0342">GTP-binding</keyword>